<dbReference type="AlphaFoldDB" id="A0A6B8RN27"/>
<dbReference type="Gene3D" id="1.10.940.10">
    <property type="entry name" value="NusB-like"/>
    <property type="match status" value="1"/>
</dbReference>
<evidence type="ECO:0000256" key="2">
    <source>
        <dbReference type="ARBA" id="ARBA00022814"/>
    </source>
</evidence>
<keyword evidence="2 6" id="KW-0889">Transcription antitermination</keyword>
<gene>
    <name evidence="6 8" type="primary">nusB</name>
    <name evidence="8" type="ORF">EHS13_20525</name>
</gene>
<keyword evidence="4 6" id="KW-0805">Transcription regulation</keyword>
<dbReference type="PANTHER" id="PTHR11078">
    <property type="entry name" value="N UTILIZATION SUBSTANCE PROTEIN B-RELATED"/>
    <property type="match status" value="1"/>
</dbReference>
<dbReference type="InterPro" id="IPR011605">
    <property type="entry name" value="NusB_fam"/>
</dbReference>
<dbReference type="InterPro" id="IPR035926">
    <property type="entry name" value="NusB-like_sf"/>
</dbReference>
<evidence type="ECO:0000313" key="8">
    <source>
        <dbReference type="EMBL" id="QGQ97102.1"/>
    </source>
</evidence>
<dbReference type="OrthoDB" id="9811381at2"/>
<dbReference type="RefSeq" id="WP_155702203.1">
    <property type="nucleotide sequence ID" value="NZ_CP034235.1"/>
</dbReference>
<name>A0A6B8RN27_9BACL</name>
<dbReference type="Proteomes" id="UP000426246">
    <property type="component" value="Chromosome"/>
</dbReference>
<dbReference type="PANTHER" id="PTHR11078:SF3">
    <property type="entry name" value="ANTITERMINATION NUSB DOMAIN-CONTAINING PROTEIN"/>
    <property type="match status" value="1"/>
</dbReference>
<dbReference type="GO" id="GO:0006353">
    <property type="term" value="P:DNA-templated transcription termination"/>
    <property type="evidence" value="ECO:0007669"/>
    <property type="project" value="UniProtKB-UniRule"/>
</dbReference>
<protein>
    <recommendedName>
        <fullName evidence="6">Transcription antitermination protein NusB</fullName>
    </recommendedName>
    <alternativeName>
        <fullName evidence="6">Antitermination factor NusB</fullName>
    </alternativeName>
</protein>
<comment type="similarity">
    <text evidence="1 6">Belongs to the NusB family.</text>
</comment>
<reference evidence="9" key="1">
    <citation type="submission" date="2018-11" db="EMBL/GenBank/DDBJ databases">
        <title>Complete genome sequence of Paenibacillus sp. ML311-T8.</title>
        <authorList>
            <person name="Nam Y.-D."/>
            <person name="Kang J."/>
            <person name="Chung W.-H."/>
            <person name="Park Y.S."/>
        </authorList>
    </citation>
    <scope>NUCLEOTIDE SEQUENCE [LARGE SCALE GENOMIC DNA]</scope>
    <source>
        <strain evidence="9">ML311-T8</strain>
    </source>
</reference>
<evidence type="ECO:0000259" key="7">
    <source>
        <dbReference type="Pfam" id="PF01029"/>
    </source>
</evidence>
<organism evidence="8 9">
    <name type="scientific">Paenibacillus psychroresistens</name>
    <dbReference type="NCBI Taxonomy" id="1778678"/>
    <lineage>
        <taxon>Bacteria</taxon>
        <taxon>Bacillati</taxon>
        <taxon>Bacillota</taxon>
        <taxon>Bacilli</taxon>
        <taxon>Bacillales</taxon>
        <taxon>Paenibacillaceae</taxon>
        <taxon>Paenibacillus</taxon>
    </lineage>
</organism>
<keyword evidence="9" id="KW-1185">Reference proteome</keyword>
<dbReference type="KEGG" id="ppsc:EHS13_20525"/>
<dbReference type="Pfam" id="PF01029">
    <property type="entry name" value="NusB"/>
    <property type="match status" value="1"/>
</dbReference>
<evidence type="ECO:0000256" key="3">
    <source>
        <dbReference type="ARBA" id="ARBA00022884"/>
    </source>
</evidence>
<dbReference type="NCBIfam" id="TIGR01951">
    <property type="entry name" value="nusB"/>
    <property type="match status" value="1"/>
</dbReference>
<evidence type="ECO:0000256" key="4">
    <source>
        <dbReference type="ARBA" id="ARBA00023015"/>
    </source>
</evidence>
<dbReference type="GO" id="GO:0031564">
    <property type="term" value="P:transcription antitermination"/>
    <property type="evidence" value="ECO:0007669"/>
    <property type="project" value="UniProtKB-KW"/>
</dbReference>
<dbReference type="HAMAP" id="MF_00073">
    <property type="entry name" value="NusB"/>
    <property type="match status" value="1"/>
</dbReference>
<keyword evidence="5 6" id="KW-0804">Transcription</keyword>
<evidence type="ECO:0000256" key="6">
    <source>
        <dbReference type="HAMAP-Rule" id="MF_00073"/>
    </source>
</evidence>
<evidence type="ECO:0000313" key="9">
    <source>
        <dbReference type="Proteomes" id="UP000426246"/>
    </source>
</evidence>
<evidence type="ECO:0000256" key="1">
    <source>
        <dbReference type="ARBA" id="ARBA00005952"/>
    </source>
</evidence>
<feature type="domain" description="NusB/RsmB/TIM44" evidence="7">
    <location>
        <begin position="6"/>
        <end position="140"/>
    </location>
</feature>
<dbReference type="GO" id="GO:0005829">
    <property type="term" value="C:cytosol"/>
    <property type="evidence" value="ECO:0007669"/>
    <property type="project" value="TreeGrafter"/>
</dbReference>
<dbReference type="EMBL" id="CP034235">
    <property type="protein sequence ID" value="QGQ97102.1"/>
    <property type="molecule type" value="Genomic_DNA"/>
</dbReference>
<accession>A0A6B8RN27</accession>
<proteinExistence type="inferred from homology"/>
<keyword evidence="3 6" id="KW-0694">RNA-binding</keyword>
<dbReference type="SUPFAM" id="SSF48013">
    <property type="entry name" value="NusB-like"/>
    <property type="match status" value="1"/>
</dbReference>
<evidence type="ECO:0000256" key="5">
    <source>
        <dbReference type="ARBA" id="ARBA00023163"/>
    </source>
</evidence>
<sequence>MRRRLAREIALQSLYQMQMNEVTASVAIAMAIDEAENDNESEMELKDEKIDPKYIEELVVGTEQNKVLIDELLVEYLKGWQIDRLSKVDKEVLRLAAYEMIFRDDVPPKVVVNEAIELSKHFGTEESGKFVNGVLGKMIKELDEIKAKHPMATGN</sequence>
<dbReference type="InterPro" id="IPR006027">
    <property type="entry name" value="NusB_RsmB_TIM44"/>
</dbReference>
<dbReference type="GO" id="GO:0003723">
    <property type="term" value="F:RNA binding"/>
    <property type="evidence" value="ECO:0007669"/>
    <property type="project" value="UniProtKB-UniRule"/>
</dbReference>
<comment type="function">
    <text evidence="6">Involved in transcription antitermination. Required for transcription of ribosomal RNA (rRNA) genes. Binds specifically to the boxA antiterminator sequence of the ribosomal RNA (rrn) operons.</text>
</comment>